<evidence type="ECO:0000313" key="12">
    <source>
        <dbReference type="EMBL" id="KAK8865799.1"/>
    </source>
</evidence>
<name>A0AAW0Z4G3_9TREE</name>
<dbReference type="FunFam" id="3.40.50.150:FF:000255">
    <property type="entry name" value="Protein arginine N-methyltransferase"/>
    <property type="match status" value="1"/>
</dbReference>
<dbReference type="GO" id="GO:0005634">
    <property type="term" value="C:nucleus"/>
    <property type="evidence" value="ECO:0007669"/>
    <property type="project" value="TreeGrafter"/>
</dbReference>
<dbReference type="InterPro" id="IPR025799">
    <property type="entry name" value="Arg_MeTrfase"/>
</dbReference>
<feature type="binding site" evidence="5">
    <location>
        <begin position="527"/>
        <end position="528"/>
    </location>
    <ligand>
        <name>S-adenosyl-L-methionine</name>
        <dbReference type="ChEBI" id="CHEBI:59789"/>
    </ligand>
</feature>
<evidence type="ECO:0000256" key="7">
    <source>
        <dbReference type="PROSITE-ProRule" id="PRU01015"/>
    </source>
</evidence>
<dbReference type="InterPro" id="IPR035075">
    <property type="entry name" value="PRMT5"/>
</dbReference>
<comment type="caution">
    <text evidence="12">The sequence shown here is derived from an EMBL/GenBank/DDBJ whole genome shotgun (WGS) entry which is preliminary data.</text>
</comment>
<feature type="region of interest" description="Disordered" evidence="8">
    <location>
        <begin position="207"/>
        <end position="241"/>
    </location>
</feature>
<evidence type="ECO:0000256" key="4">
    <source>
        <dbReference type="PIRSR" id="PIRSR015894-1"/>
    </source>
</evidence>
<feature type="binding site" evidence="5">
    <location>
        <begin position="446"/>
        <end position="447"/>
    </location>
    <ligand>
        <name>S-adenosyl-L-methionine</name>
        <dbReference type="ChEBI" id="CHEBI:59789"/>
    </ligand>
</feature>
<protein>
    <recommendedName>
        <fullName evidence="14">Protein arginine N-methyltransferase</fullName>
    </recommendedName>
</protein>
<dbReference type="GO" id="GO:0006355">
    <property type="term" value="P:regulation of DNA-templated transcription"/>
    <property type="evidence" value="ECO:0007669"/>
    <property type="project" value="TreeGrafter"/>
</dbReference>
<dbReference type="KEGG" id="kne:92178205"/>
<dbReference type="RefSeq" id="XP_066805278.1">
    <property type="nucleotide sequence ID" value="XM_066944077.1"/>
</dbReference>
<evidence type="ECO:0000256" key="3">
    <source>
        <dbReference type="ARBA" id="ARBA00022691"/>
    </source>
</evidence>
<dbReference type="Gene3D" id="2.70.160.11">
    <property type="entry name" value="Hnrnp arginine n-methyltransferase1"/>
    <property type="match status" value="1"/>
</dbReference>
<dbReference type="Gene3D" id="3.20.20.150">
    <property type="entry name" value="Divalent-metal-dependent TIM barrel enzymes"/>
    <property type="match status" value="1"/>
</dbReference>
<evidence type="ECO:0000256" key="2">
    <source>
        <dbReference type="ARBA" id="ARBA00022679"/>
    </source>
</evidence>
<dbReference type="PROSITE" id="PS51678">
    <property type="entry name" value="SAM_MT_PRMT"/>
    <property type="match status" value="1"/>
</dbReference>
<feature type="domain" description="PRMT5 oligomerisation" evidence="11">
    <location>
        <begin position="575"/>
        <end position="838"/>
    </location>
</feature>
<evidence type="ECO:0000313" key="13">
    <source>
        <dbReference type="Proteomes" id="UP001388673"/>
    </source>
</evidence>
<dbReference type="GO" id="GO:0032259">
    <property type="term" value="P:methylation"/>
    <property type="evidence" value="ECO:0007669"/>
    <property type="project" value="UniProtKB-KW"/>
</dbReference>
<keyword evidence="13" id="KW-1185">Reference proteome</keyword>
<dbReference type="GO" id="GO:0016274">
    <property type="term" value="F:protein-arginine N-methyltransferase activity"/>
    <property type="evidence" value="ECO:0007669"/>
    <property type="project" value="InterPro"/>
</dbReference>
<dbReference type="Pfam" id="PF17285">
    <property type="entry name" value="PRMT5_TIM"/>
    <property type="match status" value="1"/>
</dbReference>
<feature type="binding site" evidence="5">
    <location>
        <position position="437"/>
    </location>
    <ligand>
        <name>S-adenosyl-L-methionine</name>
        <dbReference type="ChEBI" id="CHEBI:59789"/>
    </ligand>
</feature>
<dbReference type="Pfam" id="PF05185">
    <property type="entry name" value="PRMT5"/>
    <property type="match status" value="1"/>
</dbReference>
<dbReference type="SUPFAM" id="SSF53335">
    <property type="entry name" value="S-adenosyl-L-methionine-dependent methyltransferases"/>
    <property type="match status" value="1"/>
</dbReference>
<dbReference type="FunFam" id="2.70.160.11:FF:000020">
    <property type="entry name" value="Protein arginine N-methyltransferase"/>
    <property type="match status" value="1"/>
</dbReference>
<keyword evidence="2 7" id="KW-0808">Transferase</keyword>
<feature type="domain" description="PRMT5 TIM barrel" evidence="10">
    <location>
        <begin position="40"/>
        <end position="397"/>
    </location>
</feature>
<sequence length="841" mass="91013">MPRHTIAFSLPTPLPPLPTEPRPSPSPLQSTITSTLSSTDYDLVSLPLTNHLWQERWERLCLRPMEDEEEVARLTAQQAEAREREREAVDREADLWRRDGGLRREEVNVTRLEESQAVVATASEWLELDSPDEGIRFDSELALRAELAQALHLSLPVLIIPAPSLANRAHLPSYARTISNLLQMGGPSAFTQISIKIPVSDPVELITQGPAPSVTPGPPPTSASGSLSNKHKRISSLSTRPTSMHQAQLGAMMAQAGGQNPGLRVVSGASSTLSARSGMAPLTAGDPSSTWEMWDCIRTLCGYHPRLSVTLDLTNPLPPSVGALARWTAEPVKYIWLPAESYIPNAKGYPVLSKACQAFLRGMAKQNPTYILSHTTLSRHPNGGANAYLQYVRHVTNTSAPGPNGIPAAADEFASGYADYLQAPLQPLMDDLGSATYDVFERDPVKYRQYEEAITLALGDLPATRRNVVTVVGAGRGPLVACTLRALQRSGRQANVYAVEKNANAYITLQERKAIEWQDDVQILFGDMRNVEVPEQCDIMVSELLGSFGDNELSPECLDGAMRFLKPSGISIPISYTAHVAPISSSKLFHDVHQPTRPAGAAETPYVVMMSQVNMISGDGGGVSGRCGERVQQCWQFEHPRRDLILDASGTPLTNTHNTRSSTHTFHIPHAATLHGLAGYFEAHLYSNVGLSIHPENAHRVSPDMFSWFPLFFPLKEALYLPSGSELEVNLWRLCDSKGRKIWYEWAVESYLPITLPSVPGGGLVPGTPVGSRNVSSASTGGGPGGQPSPVMDAPFSPGVMNMNQAGGILGTNVGGGEVGRIKIGQTSLHNPGGVHSWVGL</sequence>
<accession>A0AAW0Z4G3</accession>
<gene>
    <name evidence="12" type="ORF">IAR55_000946</name>
</gene>
<organism evidence="12 13">
    <name type="scientific">Kwoniella newhampshirensis</name>
    <dbReference type="NCBI Taxonomy" id="1651941"/>
    <lineage>
        <taxon>Eukaryota</taxon>
        <taxon>Fungi</taxon>
        <taxon>Dikarya</taxon>
        <taxon>Basidiomycota</taxon>
        <taxon>Agaricomycotina</taxon>
        <taxon>Tremellomycetes</taxon>
        <taxon>Tremellales</taxon>
        <taxon>Cryptococcaceae</taxon>
        <taxon>Kwoniella</taxon>
    </lineage>
</organism>
<evidence type="ECO:0000256" key="1">
    <source>
        <dbReference type="ARBA" id="ARBA00022603"/>
    </source>
</evidence>
<evidence type="ECO:0000256" key="6">
    <source>
        <dbReference type="PIRSR" id="PIRSR015894-3"/>
    </source>
</evidence>
<feature type="active site" description="Proton donor/acceptor" evidence="4">
    <location>
        <position position="552"/>
    </location>
</feature>
<feature type="region of interest" description="Disordered" evidence="8">
    <location>
        <begin position="767"/>
        <end position="793"/>
    </location>
</feature>
<evidence type="ECO:0008006" key="14">
    <source>
        <dbReference type="Google" id="ProtNLM"/>
    </source>
</evidence>
<keyword evidence="3 5" id="KW-0949">S-adenosyl-L-methionine</keyword>
<evidence type="ECO:0000256" key="5">
    <source>
        <dbReference type="PIRSR" id="PIRSR015894-2"/>
    </source>
</evidence>
<keyword evidence="1 7" id="KW-0489">Methyltransferase</keyword>
<feature type="binding site" evidence="5">
    <location>
        <position position="500"/>
    </location>
    <ligand>
        <name>S-adenosyl-L-methionine</name>
        <dbReference type="ChEBI" id="CHEBI:59789"/>
    </ligand>
</feature>
<dbReference type="InterPro" id="IPR029063">
    <property type="entry name" value="SAM-dependent_MTases_sf"/>
</dbReference>
<feature type="compositionally biased region" description="Pro residues" evidence="8">
    <location>
        <begin position="12"/>
        <end position="26"/>
    </location>
</feature>
<feature type="active site" description="Proton donor/acceptor" evidence="4">
    <location>
        <position position="543"/>
    </location>
</feature>
<proteinExistence type="predicted"/>
<evidence type="ECO:0000259" key="11">
    <source>
        <dbReference type="Pfam" id="PF17286"/>
    </source>
</evidence>
<feature type="region of interest" description="Disordered" evidence="8">
    <location>
        <begin position="1"/>
        <end position="33"/>
    </location>
</feature>
<dbReference type="GeneID" id="92178205"/>
<evidence type="ECO:0000259" key="9">
    <source>
        <dbReference type="Pfam" id="PF05185"/>
    </source>
</evidence>
<feature type="compositionally biased region" description="Low complexity" evidence="8">
    <location>
        <begin position="767"/>
        <end position="779"/>
    </location>
</feature>
<evidence type="ECO:0000256" key="8">
    <source>
        <dbReference type="SAM" id="MobiDB-lite"/>
    </source>
</evidence>
<evidence type="ECO:0000259" key="10">
    <source>
        <dbReference type="Pfam" id="PF17285"/>
    </source>
</evidence>
<dbReference type="GO" id="GO:0005829">
    <property type="term" value="C:cytosol"/>
    <property type="evidence" value="ECO:0007669"/>
    <property type="project" value="TreeGrafter"/>
</dbReference>
<dbReference type="EMBL" id="JBCAWK010000002">
    <property type="protein sequence ID" value="KAK8865799.1"/>
    <property type="molecule type" value="Genomic_DNA"/>
</dbReference>
<dbReference type="Proteomes" id="UP001388673">
    <property type="component" value="Unassembled WGS sequence"/>
</dbReference>
<feature type="site" description="Critical for specifying symmetric addition of methyl groups" evidence="6">
    <location>
        <position position="440"/>
    </location>
</feature>
<dbReference type="InterPro" id="IPR035248">
    <property type="entry name" value="PRMT5_C"/>
</dbReference>
<dbReference type="InterPro" id="IPR035247">
    <property type="entry name" value="PRMT5_TIM"/>
</dbReference>
<dbReference type="PANTHER" id="PTHR10738">
    <property type="entry name" value="PROTEIN ARGININE N-METHYLTRANSFERASE 5"/>
    <property type="match status" value="1"/>
</dbReference>
<dbReference type="Gene3D" id="3.40.50.150">
    <property type="entry name" value="Vaccinia Virus protein VP39"/>
    <property type="match status" value="1"/>
</dbReference>
<feature type="domain" description="PRMT5 arginine-N-methyltransferase" evidence="9">
    <location>
        <begin position="411"/>
        <end position="572"/>
    </location>
</feature>
<dbReference type="AlphaFoldDB" id="A0AAW0Z4G3"/>
<dbReference type="Pfam" id="PF17286">
    <property type="entry name" value="PRMT5_C"/>
    <property type="match status" value="1"/>
</dbReference>
<reference evidence="12 13" key="1">
    <citation type="journal article" date="2024" name="bioRxiv">
        <title>Comparative genomics of Cryptococcus and Kwoniella reveals pathogenesis evolution and contrasting karyotype dynamics via intercentromeric recombination or chromosome fusion.</title>
        <authorList>
            <person name="Coelho M.A."/>
            <person name="David-Palma M."/>
            <person name="Shea T."/>
            <person name="Bowers K."/>
            <person name="McGinley-Smith S."/>
            <person name="Mohammad A.W."/>
            <person name="Gnirke A."/>
            <person name="Yurkov A.M."/>
            <person name="Nowrousian M."/>
            <person name="Sun S."/>
            <person name="Cuomo C.A."/>
            <person name="Heitman J."/>
        </authorList>
    </citation>
    <scope>NUCLEOTIDE SEQUENCE [LARGE SCALE GENOMIC DNA]</scope>
    <source>
        <strain evidence="12 13">CBS 13917</strain>
    </source>
</reference>
<dbReference type="PANTHER" id="PTHR10738:SF0">
    <property type="entry name" value="PROTEIN ARGININE N-METHYLTRANSFERASE 5"/>
    <property type="match status" value="1"/>
</dbReference>